<comment type="caution">
    <text evidence="1">The sequence shown here is derived from an EMBL/GenBank/DDBJ whole genome shotgun (WGS) entry which is preliminary data.</text>
</comment>
<proteinExistence type="predicted"/>
<keyword evidence="2" id="KW-1185">Reference proteome</keyword>
<dbReference type="RefSeq" id="WP_133997882.1">
    <property type="nucleotide sequence ID" value="NZ_SODV01000002.1"/>
</dbReference>
<evidence type="ECO:0000313" key="2">
    <source>
        <dbReference type="Proteomes" id="UP000294498"/>
    </source>
</evidence>
<organism evidence="1 2">
    <name type="scientific">Dinghuibacter silviterrae</name>
    <dbReference type="NCBI Taxonomy" id="1539049"/>
    <lineage>
        <taxon>Bacteria</taxon>
        <taxon>Pseudomonadati</taxon>
        <taxon>Bacteroidota</taxon>
        <taxon>Chitinophagia</taxon>
        <taxon>Chitinophagales</taxon>
        <taxon>Chitinophagaceae</taxon>
        <taxon>Dinghuibacter</taxon>
    </lineage>
</organism>
<reference evidence="1 2" key="1">
    <citation type="submission" date="2019-03" db="EMBL/GenBank/DDBJ databases">
        <title>Genomic Encyclopedia of Type Strains, Phase IV (KMG-IV): sequencing the most valuable type-strain genomes for metagenomic binning, comparative biology and taxonomic classification.</title>
        <authorList>
            <person name="Goeker M."/>
        </authorList>
    </citation>
    <scope>NUCLEOTIDE SEQUENCE [LARGE SCALE GENOMIC DNA]</scope>
    <source>
        <strain evidence="1 2">DSM 100059</strain>
    </source>
</reference>
<evidence type="ECO:0000313" key="1">
    <source>
        <dbReference type="EMBL" id="TDW96800.1"/>
    </source>
</evidence>
<accession>A0A4R8DIJ8</accession>
<dbReference type="OrthoDB" id="1090702at2"/>
<dbReference type="EMBL" id="SODV01000002">
    <property type="protein sequence ID" value="TDW96800.1"/>
    <property type="molecule type" value="Genomic_DNA"/>
</dbReference>
<gene>
    <name evidence="1" type="ORF">EDB95_4636</name>
</gene>
<name>A0A4R8DIJ8_9BACT</name>
<dbReference type="AlphaFoldDB" id="A0A4R8DIJ8"/>
<sequence length="383" mass="44282">MLFPVQHRPVHWVDGMKISRKHFVESDDWVNDALRDRAALGLHAYDFGLLPPFRGGRPSNQLEILERVTNQVDIRLRQCNAITAGGSRIDWQPAEYGKELVFTHTYESGQDDDQPVPYYVLLKVDPFERVPAGVPDAEETPPRHPFSEPRYQLLVLPASQMNPDDMGLHHLVVGQLFRRHGRFSVNDAYIPPCTAVVSHPALVRYYETFGSMLNEVQLNSFKILEKIAQRDHSGVLPRNVRGLCSHLLDFIARTYFEYRNMGYQQPPIYLAACFSNLAHLFFTALHLNGAKEKEEVLTYFYEWRDVTPGNFEELLTKTMDIAYSHYRIQEAMEQVRVFLEVLSALWRKLASLEFIGQRKENIVVAEQQLVRPAQARQTWTLLE</sequence>
<dbReference type="Proteomes" id="UP000294498">
    <property type="component" value="Unassembled WGS sequence"/>
</dbReference>
<protein>
    <recommendedName>
        <fullName evidence="3">Type VI secretion system baseplate subunit TssK</fullName>
    </recommendedName>
</protein>
<evidence type="ECO:0008006" key="3">
    <source>
        <dbReference type="Google" id="ProtNLM"/>
    </source>
</evidence>